<gene>
    <name evidence="1" type="ORF">ENL47_03735</name>
</gene>
<accession>A0A7C5YW70</accession>
<proteinExistence type="predicted"/>
<dbReference type="AlphaFoldDB" id="A0A7C5YW70"/>
<protein>
    <submittedName>
        <fullName evidence="1">Uncharacterized protein</fullName>
    </submittedName>
</protein>
<comment type="caution">
    <text evidence="1">The sequence shown here is derived from an EMBL/GenBank/DDBJ whole genome shotgun (WGS) entry which is preliminary data.</text>
</comment>
<name>A0A7C5YW70_9CREN</name>
<sequence>MAGRYIGSIEVITPIIGGINKKVTNFRLFKKGNIEFVIYRTDANKTKEWIIELVKNGLIEEDLANKILEKLDRITGPISEPIYEEIKKLLYHNGWVDIDYMFHRNFDTLEIDFFKDLVRPLYYVLTKNGWGIEQIEAIVPQKVSIGTYFTYVGKTNSPVIYETIEKGSKFAIVFRALNEGPTEIETNIRRMRKLGFGNIRIIIRKFQNNKQ</sequence>
<reference evidence="1" key="1">
    <citation type="journal article" date="2020" name="mSystems">
        <title>Genome- and Community-Level Interaction Insights into Carbon Utilization and Element Cycling Functions of Hydrothermarchaeota in Hydrothermal Sediment.</title>
        <authorList>
            <person name="Zhou Z."/>
            <person name="Liu Y."/>
            <person name="Xu W."/>
            <person name="Pan J."/>
            <person name="Luo Z.H."/>
            <person name="Li M."/>
        </authorList>
    </citation>
    <scope>NUCLEOTIDE SEQUENCE [LARGE SCALE GENOMIC DNA]</scope>
    <source>
        <strain evidence="1">SpSt-1</strain>
    </source>
</reference>
<organism evidence="1">
    <name type="scientific">Ignisphaera aggregans</name>
    <dbReference type="NCBI Taxonomy" id="334771"/>
    <lineage>
        <taxon>Archaea</taxon>
        <taxon>Thermoproteota</taxon>
        <taxon>Thermoprotei</taxon>
        <taxon>Desulfurococcales</taxon>
        <taxon>Desulfurococcaceae</taxon>
        <taxon>Ignisphaera</taxon>
    </lineage>
</organism>
<dbReference type="EMBL" id="DRUB01000065">
    <property type="protein sequence ID" value="HHR95935.1"/>
    <property type="molecule type" value="Genomic_DNA"/>
</dbReference>
<evidence type="ECO:0000313" key="1">
    <source>
        <dbReference type="EMBL" id="HHR95935.1"/>
    </source>
</evidence>